<organism evidence="1 2">
    <name type="scientific">Rivihabitans pingtungensis</name>
    <dbReference type="NCBI Taxonomy" id="1054498"/>
    <lineage>
        <taxon>Bacteria</taxon>
        <taxon>Pseudomonadati</taxon>
        <taxon>Pseudomonadota</taxon>
        <taxon>Betaproteobacteria</taxon>
        <taxon>Neisseriales</taxon>
        <taxon>Aquaspirillaceae</taxon>
        <taxon>Rivihabitans</taxon>
    </lineage>
</organism>
<dbReference type="Proteomes" id="UP000247555">
    <property type="component" value="Unassembled WGS sequence"/>
</dbReference>
<keyword evidence="2" id="KW-1185">Reference proteome</keyword>
<proteinExistence type="predicted"/>
<sequence length="194" mass="21936">MSSRQAAVINGLLAENIGKNEIVRQNEARAIDAEQRAWDAEHRARMNERAVETAEILRSKIAKMQYEERQQAIARSKLIDEKAELEIQNEFYRKLLSRPMKEIADASGDFKKTYEEQQMLLADWILTQKAYRETAMKLGMELGKTPEQVREMGIGNINAVLENKTQFGSDASTDPTLSSHAAAILAIRKKNGKA</sequence>
<accession>A0A318KRH1</accession>
<comment type="caution">
    <text evidence="1">The sequence shown here is derived from an EMBL/GenBank/DDBJ whole genome shotgun (WGS) entry which is preliminary data.</text>
</comment>
<dbReference type="OrthoDB" id="8931784at2"/>
<evidence type="ECO:0000313" key="2">
    <source>
        <dbReference type="Proteomes" id="UP000247555"/>
    </source>
</evidence>
<gene>
    <name evidence="1" type="ORF">DFR34_108104</name>
</gene>
<dbReference type="RefSeq" id="WP_146215097.1">
    <property type="nucleotide sequence ID" value="NZ_QJKI01000008.1"/>
</dbReference>
<dbReference type="AlphaFoldDB" id="A0A318KRH1"/>
<evidence type="ECO:0000313" key="1">
    <source>
        <dbReference type="EMBL" id="PXX79212.1"/>
    </source>
</evidence>
<name>A0A318KRH1_9NEIS</name>
<reference evidence="1 2" key="1">
    <citation type="submission" date="2018-05" db="EMBL/GenBank/DDBJ databases">
        <title>Genomic Encyclopedia of Type Strains, Phase IV (KMG-IV): sequencing the most valuable type-strain genomes for metagenomic binning, comparative biology and taxonomic classification.</title>
        <authorList>
            <person name="Goeker M."/>
        </authorList>
    </citation>
    <scope>NUCLEOTIDE SEQUENCE [LARGE SCALE GENOMIC DNA]</scope>
    <source>
        <strain evidence="1 2">DSM 29661</strain>
    </source>
</reference>
<protein>
    <submittedName>
        <fullName evidence="1">Uncharacterized protein</fullName>
    </submittedName>
</protein>
<dbReference type="EMBL" id="QJKI01000008">
    <property type="protein sequence ID" value="PXX79212.1"/>
    <property type="molecule type" value="Genomic_DNA"/>
</dbReference>